<reference evidence="3" key="2">
    <citation type="journal article" date="2018" name="Plant J.">
        <title>The Sorghum bicolor reference genome: improved assembly, gene annotations, a transcriptome atlas, and signatures of genome organization.</title>
        <authorList>
            <person name="McCormick R.F."/>
            <person name="Truong S.K."/>
            <person name="Sreedasyam A."/>
            <person name="Jenkins J."/>
            <person name="Shu S."/>
            <person name="Sims D."/>
            <person name="Kennedy M."/>
            <person name="Amirebrahimi M."/>
            <person name="Weers B.D."/>
            <person name="McKinley B."/>
            <person name="Mattison A."/>
            <person name="Morishige D.T."/>
            <person name="Grimwood J."/>
            <person name="Schmutz J."/>
            <person name="Mullet J.E."/>
        </authorList>
    </citation>
    <scope>NUCLEOTIDE SEQUENCE [LARGE SCALE GENOMIC DNA]</scope>
    <source>
        <strain evidence="3">cv. BTx623</strain>
    </source>
</reference>
<proteinExistence type="predicted"/>
<evidence type="ECO:0000313" key="3">
    <source>
        <dbReference type="Proteomes" id="UP000000768"/>
    </source>
</evidence>
<accession>A0A1W0W4U3</accession>
<sequence length="220" mass="22776">MLCFLPFTDAEPPRPSSPTRVRAGSRAERGESNDARPALAFFTSPISAVNSTEIRAGGKATAASSRPQQHPQGKSKNATSSLRTPTSSIRLDRPHLDRVLAFLMRMERFAAMVIGHRAASVPAPAPAAKGKNGKGKVVEDAAYLSIQLEEIVVVKNDDVASLGAARGRSTLTSGASTSMRQRVAAAAAAAAAPPSGMSAAAAARGALTTTDDSGLDRWLG</sequence>
<protein>
    <submittedName>
        <fullName evidence="2">Uncharacterized protein</fullName>
    </submittedName>
</protein>
<feature type="region of interest" description="Disordered" evidence="1">
    <location>
        <begin position="1"/>
        <end position="39"/>
    </location>
</feature>
<feature type="compositionally biased region" description="Polar residues" evidence="1">
    <location>
        <begin position="62"/>
        <end position="89"/>
    </location>
</feature>
<keyword evidence="3" id="KW-1185">Reference proteome</keyword>
<evidence type="ECO:0000256" key="1">
    <source>
        <dbReference type="SAM" id="MobiDB-lite"/>
    </source>
</evidence>
<dbReference type="AlphaFoldDB" id="A0A1W0W4U3"/>
<dbReference type="InParanoid" id="A0A1W0W4U3"/>
<organism evidence="2 3">
    <name type="scientific">Sorghum bicolor</name>
    <name type="common">Sorghum</name>
    <name type="synonym">Sorghum vulgare</name>
    <dbReference type="NCBI Taxonomy" id="4558"/>
    <lineage>
        <taxon>Eukaryota</taxon>
        <taxon>Viridiplantae</taxon>
        <taxon>Streptophyta</taxon>
        <taxon>Embryophyta</taxon>
        <taxon>Tracheophyta</taxon>
        <taxon>Spermatophyta</taxon>
        <taxon>Magnoliopsida</taxon>
        <taxon>Liliopsida</taxon>
        <taxon>Poales</taxon>
        <taxon>Poaceae</taxon>
        <taxon>PACMAD clade</taxon>
        <taxon>Panicoideae</taxon>
        <taxon>Andropogonodae</taxon>
        <taxon>Andropogoneae</taxon>
        <taxon>Sorghinae</taxon>
        <taxon>Sorghum</taxon>
    </lineage>
</organism>
<dbReference type="Proteomes" id="UP000000768">
    <property type="component" value="Chromosome 2"/>
</dbReference>
<dbReference type="EMBL" id="CM000761">
    <property type="protein sequence ID" value="OQU89428.1"/>
    <property type="molecule type" value="Genomic_DNA"/>
</dbReference>
<reference evidence="2 3" key="1">
    <citation type="journal article" date="2009" name="Nature">
        <title>The Sorghum bicolor genome and the diversification of grasses.</title>
        <authorList>
            <person name="Paterson A.H."/>
            <person name="Bowers J.E."/>
            <person name="Bruggmann R."/>
            <person name="Dubchak I."/>
            <person name="Grimwood J."/>
            <person name="Gundlach H."/>
            <person name="Haberer G."/>
            <person name="Hellsten U."/>
            <person name="Mitros T."/>
            <person name="Poliakov A."/>
            <person name="Schmutz J."/>
            <person name="Spannagl M."/>
            <person name="Tang H."/>
            <person name="Wang X."/>
            <person name="Wicker T."/>
            <person name="Bharti A.K."/>
            <person name="Chapman J."/>
            <person name="Feltus F.A."/>
            <person name="Gowik U."/>
            <person name="Grigoriev I.V."/>
            <person name="Lyons E."/>
            <person name="Maher C.A."/>
            <person name="Martis M."/>
            <person name="Narechania A."/>
            <person name="Otillar R.P."/>
            <person name="Penning B.W."/>
            <person name="Salamov A.A."/>
            <person name="Wang Y."/>
            <person name="Zhang L."/>
            <person name="Carpita N.C."/>
            <person name="Freeling M."/>
            <person name="Gingle A.R."/>
            <person name="Hash C.T."/>
            <person name="Keller B."/>
            <person name="Klein P."/>
            <person name="Kresovich S."/>
            <person name="McCann M.C."/>
            <person name="Ming R."/>
            <person name="Peterson D.G."/>
            <person name="Mehboob-ur-Rahman"/>
            <person name="Ware D."/>
            <person name="Westhoff P."/>
            <person name="Mayer K.F."/>
            <person name="Messing J."/>
            <person name="Rokhsar D.S."/>
        </authorList>
    </citation>
    <scope>NUCLEOTIDE SEQUENCE [LARGE SCALE GENOMIC DNA]</scope>
    <source>
        <strain evidence="3">cv. BTx623</strain>
    </source>
</reference>
<feature type="region of interest" description="Disordered" evidence="1">
    <location>
        <begin position="54"/>
        <end position="89"/>
    </location>
</feature>
<gene>
    <name evidence="2" type="ORF">SORBI_3002G187350</name>
</gene>
<dbReference type="Gramene" id="OQU89428">
    <property type="protein sequence ID" value="OQU89428"/>
    <property type="gene ID" value="SORBI_3002G187350"/>
</dbReference>
<name>A0A1W0W4U3_SORBI</name>
<feature type="compositionally biased region" description="Basic and acidic residues" evidence="1">
    <location>
        <begin position="25"/>
        <end position="34"/>
    </location>
</feature>
<evidence type="ECO:0000313" key="2">
    <source>
        <dbReference type="EMBL" id="OQU89428.1"/>
    </source>
</evidence>